<evidence type="ECO:0000256" key="1">
    <source>
        <dbReference type="ARBA" id="ARBA00004184"/>
    </source>
</evidence>
<evidence type="ECO:0000256" key="2">
    <source>
        <dbReference type="ARBA" id="ARBA00005712"/>
    </source>
</evidence>
<evidence type="ECO:0000256" key="4">
    <source>
        <dbReference type="ARBA" id="ARBA00023065"/>
    </source>
</evidence>
<evidence type="ECO:0000259" key="10">
    <source>
        <dbReference type="Pfam" id="PF02823"/>
    </source>
</evidence>
<accession>A0A2G9ZN90</accession>
<gene>
    <name evidence="8 11" type="primary">atpC</name>
    <name evidence="11" type="ORF">COX21_01800</name>
</gene>
<dbReference type="CDD" id="cd12152">
    <property type="entry name" value="F1-ATPase_delta"/>
    <property type="match status" value="1"/>
</dbReference>
<dbReference type="PANTHER" id="PTHR13822">
    <property type="entry name" value="ATP SYNTHASE DELTA/EPSILON CHAIN"/>
    <property type="match status" value="1"/>
</dbReference>
<dbReference type="Gene3D" id="2.60.15.10">
    <property type="entry name" value="F0F1 ATP synthase delta/epsilon subunit, N-terminal"/>
    <property type="match status" value="1"/>
</dbReference>
<dbReference type="NCBIfam" id="TIGR01216">
    <property type="entry name" value="ATP_synt_epsi"/>
    <property type="match status" value="1"/>
</dbReference>
<proteinExistence type="inferred from homology"/>
<keyword evidence="8" id="KW-1003">Cell membrane</keyword>
<evidence type="ECO:0000256" key="6">
    <source>
        <dbReference type="ARBA" id="ARBA00023196"/>
    </source>
</evidence>
<keyword evidence="3 8" id="KW-0813">Transport</keyword>
<dbReference type="GO" id="GO:0045259">
    <property type="term" value="C:proton-transporting ATP synthase complex"/>
    <property type="evidence" value="ECO:0007669"/>
    <property type="project" value="UniProtKB-KW"/>
</dbReference>
<reference evidence="11 12" key="1">
    <citation type="submission" date="2017-09" db="EMBL/GenBank/DDBJ databases">
        <title>Depth-based differentiation of microbial function through sediment-hosted aquifers and enrichment of novel symbionts in the deep terrestrial subsurface.</title>
        <authorList>
            <person name="Probst A.J."/>
            <person name="Ladd B."/>
            <person name="Jarett J.K."/>
            <person name="Geller-Mcgrath D.E."/>
            <person name="Sieber C.M."/>
            <person name="Emerson J.B."/>
            <person name="Anantharaman K."/>
            <person name="Thomas B.C."/>
            <person name="Malmstrom R."/>
            <person name="Stieglmeier M."/>
            <person name="Klingl A."/>
            <person name="Woyke T."/>
            <person name="Ryan C.M."/>
            <person name="Banfield J.F."/>
        </authorList>
    </citation>
    <scope>NUCLEOTIDE SEQUENCE [LARGE SCALE GENOMIC DNA]</scope>
    <source>
        <strain evidence="11">CG23_combo_of_CG06-09_8_20_14_all_41_10</strain>
    </source>
</reference>
<name>A0A2G9ZN90_9BACT</name>
<dbReference type="EMBL" id="PCSE01000054">
    <property type="protein sequence ID" value="PIP34646.1"/>
    <property type="molecule type" value="Genomic_DNA"/>
</dbReference>
<keyword evidence="4 8" id="KW-0406">Ion transport</keyword>
<evidence type="ECO:0000256" key="3">
    <source>
        <dbReference type="ARBA" id="ARBA00022448"/>
    </source>
</evidence>
<comment type="function">
    <text evidence="8">Produces ATP from ADP in the presence of a proton gradient across the membrane.</text>
</comment>
<feature type="domain" description="ATP synthase F1 complex delta/epsilon subunit N-terminal" evidence="10">
    <location>
        <begin position="8"/>
        <end position="87"/>
    </location>
</feature>
<comment type="subunit">
    <text evidence="8 9">F-type ATPases have 2 components, CF(1) - the catalytic core - and CF(0) - the membrane proton channel. CF(1) has five subunits: alpha(3), beta(3), gamma(1), delta(1), epsilon(1). CF(0) has three main subunits: a, b and c.</text>
</comment>
<dbReference type="GO" id="GO:0005524">
    <property type="term" value="F:ATP binding"/>
    <property type="evidence" value="ECO:0007669"/>
    <property type="project" value="UniProtKB-UniRule"/>
</dbReference>
<evidence type="ECO:0000313" key="11">
    <source>
        <dbReference type="EMBL" id="PIP34646.1"/>
    </source>
</evidence>
<dbReference type="GO" id="GO:0012505">
    <property type="term" value="C:endomembrane system"/>
    <property type="evidence" value="ECO:0007669"/>
    <property type="project" value="UniProtKB-SubCell"/>
</dbReference>
<sequence>MASDKKTIKFEIVTPERIVLKEEALQVTIPTQSGEITILPDHIPLVSILSPGVIELKKSTGENEVISVSGGFVEVLKNKIVILADTAELAVELDEKRIEEARQKAEEMKKWKDIDAVQFAEISGLIEKQLARSKAVKRWRNLRNIK</sequence>
<keyword evidence="8" id="KW-0375">Hydrogen ion transport</keyword>
<dbReference type="SUPFAM" id="SSF51344">
    <property type="entry name" value="Epsilon subunit of F1F0-ATP synthase N-terminal domain"/>
    <property type="match status" value="1"/>
</dbReference>
<keyword evidence="6 8" id="KW-0139">CF(1)</keyword>
<dbReference type="InterPro" id="IPR020546">
    <property type="entry name" value="ATP_synth_F1_dsu/esu_N"/>
</dbReference>
<evidence type="ECO:0000256" key="7">
    <source>
        <dbReference type="ARBA" id="ARBA00023310"/>
    </source>
</evidence>
<keyword evidence="5 8" id="KW-0472">Membrane</keyword>
<dbReference type="Pfam" id="PF02823">
    <property type="entry name" value="ATP-synt_DE_N"/>
    <property type="match status" value="1"/>
</dbReference>
<dbReference type="InterPro" id="IPR001469">
    <property type="entry name" value="ATP_synth_F1_dsu/esu"/>
</dbReference>
<evidence type="ECO:0000313" key="12">
    <source>
        <dbReference type="Proteomes" id="UP000231408"/>
    </source>
</evidence>
<evidence type="ECO:0000256" key="9">
    <source>
        <dbReference type="RuleBase" id="RU003656"/>
    </source>
</evidence>
<evidence type="ECO:0000256" key="8">
    <source>
        <dbReference type="HAMAP-Rule" id="MF_00530"/>
    </source>
</evidence>
<dbReference type="AlphaFoldDB" id="A0A2G9ZN90"/>
<dbReference type="Proteomes" id="UP000231408">
    <property type="component" value="Unassembled WGS sequence"/>
</dbReference>
<dbReference type="GO" id="GO:0046933">
    <property type="term" value="F:proton-transporting ATP synthase activity, rotational mechanism"/>
    <property type="evidence" value="ECO:0007669"/>
    <property type="project" value="UniProtKB-UniRule"/>
</dbReference>
<comment type="similarity">
    <text evidence="2 8 9">Belongs to the ATPase epsilon chain family.</text>
</comment>
<dbReference type="HAMAP" id="MF_00530">
    <property type="entry name" value="ATP_synth_epsil_bac"/>
    <property type="match status" value="1"/>
</dbReference>
<dbReference type="PANTHER" id="PTHR13822:SF10">
    <property type="entry name" value="ATP SYNTHASE EPSILON CHAIN, CHLOROPLASTIC"/>
    <property type="match status" value="1"/>
</dbReference>
<protein>
    <recommendedName>
        <fullName evidence="8">ATP synthase epsilon chain</fullName>
    </recommendedName>
    <alternativeName>
        <fullName evidence="8">ATP synthase F1 sector epsilon subunit</fullName>
    </alternativeName>
    <alternativeName>
        <fullName evidence="8">F-ATPase epsilon subunit</fullName>
    </alternativeName>
</protein>
<organism evidence="11 12">
    <name type="scientific">Candidatus Falkowbacteria bacterium CG23_combo_of_CG06-09_8_20_14_all_41_10</name>
    <dbReference type="NCBI Taxonomy" id="1974571"/>
    <lineage>
        <taxon>Bacteria</taxon>
        <taxon>Candidatus Falkowiibacteriota</taxon>
    </lineage>
</organism>
<evidence type="ECO:0000256" key="5">
    <source>
        <dbReference type="ARBA" id="ARBA00023136"/>
    </source>
</evidence>
<comment type="caution">
    <text evidence="11">The sequence shown here is derived from an EMBL/GenBank/DDBJ whole genome shotgun (WGS) entry which is preliminary data.</text>
</comment>
<keyword evidence="7 8" id="KW-0066">ATP synthesis</keyword>
<comment type="subcellular location">
    <subcellularLocation>
        <location evidence="8">Cell membrane</location>
        <topology evidence="8">Peripheral membrane protein</topology>
    </subcellularLocation>
    <subcellularLocation>
        <location evidence="1">Endomembrane system</location>
        <topology evidence="1">Peripheral membrane protein</topology>
    </subcellularLocation>
</comment>
<dbReference type="GO" id="GO:0005886">
    <property type="term" value="C:plasma membrane"/>
    <property type="evidence" value="ECO:0007669"/>
    <property type="project" value="UniProtKB-SubCell"/>
</dbReference>
<dbReference type="InterPro" id="IPR036771">
    <property type="entry name" value="ATPsynth_dsu/esu_N"/>
</dbReference>